<evidence type="ECO:0000259" key="9">
    <source>
        <dbReference type="Pfam" id="PF01729"/>
    </source>
</evidence>
<keyword evidence="6 8" id="KW-0808">Transferase</keyword>
<dbReference type="InterPro" id="IPR036068">
    <property type="entry name" value="Nicotinate_pribotase-like_C"/>
</dbReference>
<evidence type="ECO:0000256" key="8">
    <source>
        <dbReference type="PIRNR" id="PIRNR006250"/>
    </source>
</evidence>
<dbReference type="HOGENOM" id="CLU_039622_2_1_3"/>
<dbReference type="Gene3D" id="3.20.20.70">
    <property type="entry name" value="Aldolase class I"/>
    <property type="match status" value="1"/>
</dbReference>
<dbReference type="InterPro" id="IPR002638">
    <property type="entry name" value="Quinolinate_PRibosylTrfase_C"/>
</dbReference>
<evidence type="ECO:0000256" key="5">
    <source>
        <dbReference type="ARBA" id="ARBA00022676"/>
    </source>
</evidence>
<dbReference type="EMBL" id="DS989843">
    <property type="protein sequence ID" value="EDX77550.1"/>
    <property type="molecule type" value="Genomic_DNA"/>
</dbReference>
<evidence type="ECO:0000313" key="12">
    <source>
        <dbReference type="Proteomes" id="UP000003835"/>
    </source>
</evidence>
<dbReference type="GO" id="GO:0005737">
    <property type="term" value="C:cytoplasm"/>
    <property type="evidence" value="ECO:0007669"/>
    <property type="project" value="TreeGrafter"/>
</dbReference>
<dbReference type="GO" id="GO:0009435">
    <property type="term" value="P:NAD+ biosynthetic process"/>
    <property type="evidence" value="ECO:0007669"/>
    <property type="project" value="InterPro"/>
</dbReference>
<dbReference type="Proteomes" id="UP000003835">
    <property type="component" value="Unassembled WGS sequence"/>
</dbReference>
<keyword evidence="12" id="KW-1185">Reference proteome</keyword>
<comment type="pathway">
    <text evidence="1">Cofactor biosynthesis; NAD(+) biosynthesis; nicotinate D-ribonucleotide from quinolinate: step 1/1.</text>
</comment>
<feature type="domain" description="Quinolinate phosphoribosyl transferase C-terminal" evidence="9">
    <location>
        <begin position="106"/>
        <end position="276"/>
    </location>
</feature>
<evidence type="ECO:0000256" key="7">
    <source>
        <dbReference type="ARBA" id="ARBA00047445"/>
    </source>
</evidence>
<keyword evidence="5 8" id="KW-0328">Glycosyltransferase</keyword>
<evidence type="ECO:0000256" key="2">
    <source>
        <dbReference type="ARBA" id="ARBA00009400"/>
    </source>
</evidence>
<dbReference type="Gene3D" id="3.90.1170.20">
    <property type="entry name" value="Quinolinate phosphoribosyl transferase, N-terminal domain"/>
    <property type="match status" value="1"/>
</dbReference>
<reference evidence="11 12" key="1">
    <citation type="submission" date="2008-07" db="EMBL/GenBank/DDBJ databases">
        <authorList>
            <person name="Tandeau de Marsac N."/>
            <person name="Ferriera S."/>
            <person name="Johnson J."/>
            <person name="Kravitz S."/>
            <person name="Beeson K."/>
            <person name="Sutton G."/>
            <person name="Rogers Y.-H."/>
            <person name="Friedman R."/>
            <person name="Frazier M."/>
            <person name="Venter J.C."/>
        </authorList>
    </citation>
    <scope>NUCLEOTIDE SEQUENCE [LARGE SCALE GENOMIC DNA]</scope>
    <source>
        <strain evidence="11 12">PCC 7420</strain>
    </source>
</reference>
<dbReference type="CDD" id="cd01573">
    <property type="entry name" value="modD_like"/>
    <property type="match status" value="1"/>
</dbReference>
<dbReference type="FunFam" id="3.20.20.70:FF:000030">
    <property type="entry name" value="Nicotinate-nucleotide pyrophosphorylase, carboxylating"/>
    <property type="match status" value="1"/>
</dbReference>
<dbReference type="RefSeq" id="WP_006098811.1">
    <property type="nucleotide sequence ID" value="NZ_DS989843.1"/>
</dbReference>
<dbReference type="SUPFAM" id="SSF54675">
    <property type="entry name" value="Nicotinate/Quinolinate PRTase N-terminal domain-like"/>
    <property type="match status" value="1"/>
</dbReference>
<evidence type="ECO:0000256" key="6">
    <source>
        <dbReference type="ARBA" id="ARBA00022679"/>
    </source>
</evidence>
<dbReference type="InterPro" id="IPR006242">
    <property type="entry name" value="ModD"/>
</dbReference>
<dbReference type="NCBIfam" id="TIGR01334">
    <property type="entry name" value="modD"/>
    <property type="match status" value="1"/>
</dbReference>
<comment type="similarity">
    <text evidence="2 8">Belongs to the NadC/ModD family.</text>
</comment>
<dbReference type="InterPro" id="IPR022412">
    <property type="entry name" value="Quinolinate_PRibosylTrfase_N"/>
</dbReference>
<dbReference type="Pfam" id="PF01729">
    <property type="entry name" value="QRPTase_C"/>
    <property type="match status" value="1"/>
</dbReference>
<evidence type="ECO:0000256" key="1">
    <source>
        <dbReference type="ARBA" id="ARBA00004893"/>
    </source>
</evidence>
<dbReference type="PANTHER" id="PTHR32179">
    <property type="entry name" value="NICOTINATE-NUCLEOTIDE PYROPHOSPHORYLASE [CARBOXYLATING]"/>
    <property type="match status" value="1"/>
</dbReference>
<dbReference type="Pfam" id="PF02749">
    <property type="entry name" value="QRPTase_N"/>
    <property type="match status" value="1"/>
</dbReference>
<evidence type="ECO:0000256" key="4">
    <source>
        <dbReference type="ARBA" id="ARBA00019205"/>
    </source>
</evidence>
<dbReference type="GO" id="GO:0004514">
    <property type="term" value="F:nicotinate-nucleotide diphosphorylase (carboxylating) activity"/>
    <property type="evidence" value="ECO:0007669"/>
    <property type="project" value="UniProtKB-EC"/>
</dbReference>
<evidence type="ECO:0000259" key="10">
    <source>
        <dbReference type="Pfam" id="PF02749"/>
    </source>
</evidence>
<dbReference type="PIRSF" id="PIRSF006250">
    <property type="entry name" value="NadC_ModD"/>
    <property type="match status" value="1"/>
</dbReference>
<dbReference type="OrthoDB" id="9782546at2"/>
<organism evidence="11 12">
    <name type="scientific">Coleofasciculus chthonoplastes PCC 7420</name>
    <dbReference type="NCBI Taxonomy" id="118168"/>
    <lineage>
        <taxon>Bacteria</taxon>
        <taxon>Bacillati</taxon>
        <taxon>Cyanobacteriota</taxon>
        <taxon>Cyanophyceae</taxon>
        <taxon>Coleofasciculales</taxon>
        <taxon>Coleofasciculaceae</taxon>
        <taxon>Coleofasciculus</taxon>
    </lineage>
</organism>
<evidence type="ECO:0000256" key="3">
    <source>
        <dbReference type="ARBA" id="ARBA00011944"/>
    </source>
</evidence>
<evidence type="ECO:0000313" key="11">
    <source>
        <dbReference type="EMBL" id="EDX77550.1"/>
    </source>
</evidence>
<comment type="catalytic activity">
    <reaction evidence="7">
        <text>nicotinate beta-D-ribonucleotide + CO2 + diphosphate = quinolinate + 5-phospho-alpha-D-ribose 1-diphosphate + 2 H(+)</text>
        <dbReference type="Rhea" id="RHEA:12733"/>
        <dbReference type="ChEBI" id="CHEBI:15378"/>
        <dbReference type="ChEBI" id="CHEBI:16526"/>
        <dbReference type="ChEBI" id="CHEBI:29959"/>
        <dbReference type="ChEBI" id="CHEBI:33019"/>
        <dbReference type="ChEBI" id="CHEBI:57502"/>
        <dbReference type="ChEBI" id="CHEBI:58017"/>
        <dbReference type="EC" id="2.4.2.19"/>
    </reaction>
</comment>
<sequence length="288" mass="30892">MVFISQQFIEQLIQEDVPYFDLTTQVLGIGDRTGTIRFTTRTKTVLACTEESASILRQVGAEVIAILATGQILDAGVPFLSATGNAAALHLAWKPAQNLLEYACGVATKTYNLVQLAQAANQDVMLYTTRKVIPGTKPIAVKAILAGGAYPHRLGVSETVLIFQQHLNFLGGIDSFIQQLPVIKRQVKEKKVIVEVKDMATAFKLATSGIDGIQFDKVNAEALAEAISQIKSINPTLITLAAGGINDANIANYAATGVDGLVLTAPYYAQPADIQVEMVCRGGFRDLL</sequence>
<dbReference type="InterPro" id="IPR037128">
    <property type="entry name" value="Quinolinate_PRibosylTase_N_sf"/>
</dbReference>
<dbReference type="STRING" id="118168.MC7420_2874"/>
<name>B4VJN5_9CYAN</name>
<dbReference type="EC" id="2.4.2.19" evidence="3"/>
<gene>
    <name evidence="11" type="ORF">MC7420_2874</name>
</gene>
<dbReference type="eggNOG" id="COG0157">
    <property type="taxonomic scope" value="Bacteria"/>
</dbReference>
<feature type="domain" description="Quinolinate phosphoribosyl transferase N-terminal" evidence="10">
    <location>
        <begin position="21"/>
        <end position="104"/>
    </location>
</feature>
<dbReference type="SUPFAM" id="SSF51690">
    <property type="entry name" value="Nicotinate/Quinolinate PRTase C-terminal domain-like"/>
    <property type="match status" value="1"/>
</dbReference>
<dbReference type="AlphaFoldDB" id="B4VJN5"/>
<accession>B4VJN5</accession>
<dbReference type="PANTHER" id="PTHR32179:SF4">
    <property type="entry name" value="PYROPHOSPHORYLASE MODD-RELATED"/>
    <property type="match status" value="1"/>
</dbReference>
<protein>
    <recommendedName>
        <fullName evidence="4">Putative pyrophosphorylase ModD</fullName>
        <ecNumber evidence="3">2.4.2.19</ecNumber>
    </recommendedName>
</protein>
<proteinExistence type="inferred from homology"/>
<dbReference type="InterPro" id="IPR013785">
    <property type="entry name" value="Aldolase_TIM"/>
</dbReference>
<dbReference type="GO" id="GO:0034213">
    <property type="term" value="P:quinolinate catabolic process"/>
    <property type="evidence" value="ECO:0007669"/>
    <property type="project" value="TreeGrafter"/>
</dbReference>
<dbReference type="InterPro" id="IPR027277">
    <property type="entry name" value="NadC/ModD"/>
</dbReference>